<dbReference type="Proteomes" id="UP000805193">
    <property type="component" value="Unassembled WGS sequence"/>
</dbReference>
<evidence type="ECO:0000313" key="1">
    <source>
        <dbReference type="EMBL" id="KAG0445643.1"/>
    </source>
</evidence>
<organism evidence="1 2">
    <name type="scientific">Ixodes persulcatus</name>
    <name type="common">Taiga tick</name>
    <dbReference type="NCBI Taxonomy" id="34615"/>
    <lineage>
        <taxon>Eukaryota</taxon>
        <taxon>Metazoa</taxon>
        <taxon>Ecdysozoa</taxon>
        <taxon>Arthropoda</taxon>
        <taxon>Chelicerata</taxon>
        <taxon>Arachnida</taxon>
        <taxon>Acari</taxon>
        <taxon>Parasitiformes</taxon>
        <taxon>Ixodida</taxon>
        <taxon>Ixodoidea</taxon>
        <taxon>Ixodidae</taxon>
        <taxon>Ixodinae</taxon>
        <taxon>Ixodes</taxon>
    </lineage>
</organism>
<keyword evidence="2" id="KW-1185">Reference proteome</keyword>
<comment type="caution">
    <text evidence="1">The sequence shown here is derived from an EMBL/GenBank/DDBJ whole genome shotgun (WGS) entry which is preliminary data.</text>
</comment>
<gene>
    <name evidence="1" type="ORF">HPB47_013255</name>
</gene>
<protein>
    <submittedName>
        <fullName evidence="1">Uncharacterized protein</fullName>
    </submittedName>
</protein>
<feature type="non-terminal residue" evidence="1">
    <location>
        <position position="1"/>
    </location>
</feature>
<name>A0AC60R305_IXOPE</name>
<sequence>PVWRVRPSVDASSAGPDLSPTPLTGYRDILSHYRSDRARYPEPHKTLTRHQAVIIRQVQANALPNPHILSKIHPNLYQPSCRRCGDQADMQHILWKCPYIVPKVFKTSNEWEAAVVSPSKDTQLAIVKLAEREVQPRTWILQDPGGTLPNTT</sequence>
<accession>A0AC60R305</accession>
<proteinExistence type="predicted"/>
<evidence type="ECO:0000313" key="2">
    <source>
        <dbReference type="Proteomes" id="UP000805193"/>
    </source>
</evidence>
<reference evidence="1 2" key="1">
    <citation type="journal article" date="2020" name="Cell">
        <title>Large-Scale Comparative Analyses of Tick Genomes Elucidate Their Genetic Diversity and Vector Capacities.</title>
        <authorList>
            <consortium name="Tick Genome and Microbiome Consortium (TIGMIC)"/>
            <person name="Jia N."/>
            <person name="Wang J."/>
            <person name="Shi W."/>
            <person name="Du L."/>
            <person name="Sun Y."/>
            <person name="Zhan W."/>
            <person name="Jiang J.F."/>
            <person name="Wang Q."/>
            <person name="Zhang B."/>
            <person name="Ji P."/>
            <person name="Bell-Sakyi L."/>
            <person name="Cui X.M."/>
            <person name="Yuan T.T."/>
            <person name="Jiang B.G."/>
            <person name="Yang W.F."/>
            <person name="Lam T.T."/>
            <person name="Chang Q.C."/>
            <person name="Ding S.J."/>
            <person name="Wang X.J."/>
            <person name="Zhu J.G."/>
            <person name="Ruan X.D."/>
            <person name="Zhao L."/>
            <person name="Wei J.T."/>
            <person name="Ye R.Z."/>
            <person name="Que T.C."/>
            <person name="Du C.H."/>
            <person name="Zhou Y.H."/>
            <person name="Cheng J.X."/>
            <person name="Dai P.F."/>
            <person name="Guo W.B."/>
            <person name="Han X.H."/>
            <person name="Huang E.J."/>
            <person name="Li L.F."/>
            <person name="Wei W."/>
            <person name="Gao Y.C."/>
            <person name="Liu J.Z."/>
            <person name="Shao H.Z."/>
            <person name="Wang X."/>
            <person name="Wang C.C."/>
            <person name="Yang T.C."/>
            <person name="Huo Q.B."/>
            <person name="Li W."/>
            <person name="Chen H.Y."/>
            <person name="Chen S.E."/>
            <person name="Zhou L.G."/>
            <person name="Ni X.B."/>
            <person name="Tian J.H."/>
            <person name="Sheng Y."/>
            <person name="Liu T."/>
            <person name="Pan Y.S."/>
            <person name="Xia L.Y."/>
            <person name="Li J."/>
            <person name="Zhao F."/>
            <person name="Cao W.C."/>
        </authorList>
    </citation>
    <scope>NUCLEOTIDE SEQUENCE [LARGE SCALE GENOMIC DNA]</scope>
    <source>
        <strain evidence="1">Iper-2018</strain>
    </source>
</reference>
<dbReference type="EMBL" id="JABSTQ010000128">
    <property type="protein sequence ID" value="KAG0445643.1"/>
    <property type="molecule type" value="Genomic_DNA"/>
</dbReference>